<feature type="binding site" evidence="8">
    <location>
        <begin position="225"/>
        <end position="226"/>
    </location>
    <ligand>
        <name>ATP</name>
        <dbReference type="ChEBI" id="CHEBI:30616"/>
    </ligand>
</feature>
<evidence type="ECO:0000256" key="9">
    <source>
        <dbReference type="RuleBase" id="RU003448"/>
    </source>
</evidence>
<dbReference type="Pfam" id="PF22468">
    <property type="entry name" value="ACT_9"/>
    <property type="match status" value="1"/>
</dbReference>
<dbReference type="Gene3D" id="3.30.70.260">
    <property type="match status" value="2"/>
</dbReference>
<feature type="domain" description="Aspartate/glutamate/uridylate kinase" evidence="11">
    <location>
        <begin position="6"/>
        <end position="281"/>
    </location>
</feature>
<evidence type="ECO:0000256" key="10">
    <source>
        <dbReference type="RuleBase" id="RU004249"/>
    </source>
</evidence>
<evidence type="ECO:0000313" key="14">
    <source>
        <dbReference type="Proteomes" id="UP000824150"/>
    </source>
</evidence>
<dbReference type="InterPro" id="IPR054352">
    <property type="entry name" value="ACT_Aspartokinase"/>
</dbReference>
<evidence type="ECO:0000256" key="4">
    <source>
        <dbReference type="ARBA" id="ARBA00022741"/>
    </source>
</evidence>
<comment type="similarity">
    <text evidence="2 9">Belongs to the aspartokinase family.</text>
</comment>
<dbReference type="GO" id="GO:0009090">
    <property type="term" value="P:homoserine biosynthetic process"/>
    <property type="evidence" value="ECO:0007669"/>
    <property type="project" value="TreeGrafter"/>
</dbReference>
<keyword evidence="6 8" id="KW-0067">ATP-binding</keyword>
<evidence type="ECO:0000259" key="12">
    <source>
        <dbReference type="Pfam" id="PF22468"/>
    </source>
</evidence>
<evidence type="ECO:0000313" key="13">
    <source>
        <dbReference type="EMBL" id="MBU3826340.1"/>
    </source>
</evidence>
<dbReference type="PIRSF" id="PIRSF000726">
    <property type="entry name" value="Asp_kin"/>
    <property type="match status" value="1"/>
</dbReference>
<evidence type="ECO:0000256" key="8">
    <source>
        <dbReference type="PIRSR" id="PIRSR000726-1"/>
    </source>
</evidence>
<dbReference type="InterPro" id="IPR005260">
    <property type="entry name" value="Asp_kin_monofn"/>
</dbReference>
<dbReference type="AlphaFoldDB" id="A0A9E2NRW9"/>
<dbReference type="InterPro" id="IPR018042">
    <property type="entry name" value="Aspartate_kinase_CS"/>
</dbReference>
<evidence type="ECO:0000256" key="1">
    <source>
        <dbReference type="ARBA" id="ARBA00004766"/>
    </source>
</evidence>
<evidence type="ECO:0000256" key="2">
    <source>
        <dbReference type="ARBA" id="ARBA00010122"/>
    </source>
</evidence>
<dbReference type="GO" id="GO:0004072">
    <property type="term" value="F:aspartate kinase activity"/>
    <property type="evidence" value="ECO:0007669"/>
    <property type="project" value="UniProtKB-EC"/>
</dbReference>
<dbReference type="InterPro" id="IPR045865">
    <property type="entry name" value="ACT-like_dom_sf"/>
</dbReference>
<evidence type="ECO:0000256" key="3">
    <source>
        <dbReference type="ARBA" id="ARBA00022679"/>
    </source>
</evidence>
<proteinExistence type="inferred from homology"/>
<dbReference type="EC" id="2.7.2.4" evidence="9"/>
<dbReference type="Proteomes" id="UP000824150">
    <property type="component" value="Unassembled WGS sequence"/>
</dbReference>
<dbReference type="Gene3D" id="3.40.1160.10">
    <property type="entry name" value="Acetylglutamate kinase-like"/>
    <property type="match status" value="1"/>
</dbReference>
<gene>
    <name evidence="13" type="primary">lysC</name>
    <name evidence="13" type="ORF">IAA31_02460</name>
</gene>
<accession>A0A9E2NRW9</accession>
<dbReference type="PROSITE" id="PS00324">
    <property type="entry name" value="ASPARTOKINASE"/>
    <property type="match status" value="1"/>
</dbReference>
<dbReference type="EMBL" id="JAHLFG010000028">
    <property type="protein sequence ID" value="MBU3826340.1"/>
    <property type="molecule type" value="Genomic_DNA"/>
</dbReference>
<comment type="pathway">
    <text evidence="10">Amino-acid biosynthesis; L-threonine biosynthesis; L-threonine from L-aspartate: step 1/5.</text>
</comment>
<evidence type="ECO:0000256" key="7">
    <source>
        <dbReference type="ARBA" id="ARBA00047872"/>
    </source>
</evidence>
<dbReference type="NCBIfam" id="NF006570">
    <property type="entry name" value="PRK09084.1"/>
    <property type="match status" value="1"/>
</dbReference>
<dbReference type="InterPro" id="IPR036393">
    <property type="entry name" value="AceGlu_kinase-like_sf"/>
</dbReference>
<dbReference type="Gene3D" id="1.20.120.1320">
    <property type="entry name" value="Aspartokinase, catalytic domain"/>
    <property type="match status" value="1"/>
</dbReference>
<evidence type="ECO:0000256" key="6">
    <source>
        <dbReference type="ARBA" id="ARBA00022840"/>
    </source>
</evidence>
<name>A0A9E2NRW9_9GAMM</name>
<dbReference type="GO" id="GO:0009089">
    <property type="term" value="P:lysine biosynthetic process via diaminopimelate"/>
    <property type="evidence" value="ECO:0007669"/>
    <property type="project" value="InterPro"/>
</dbReference>
<feature type="binding site" evidence="8">
    <location>
        <position position="231"/>
    </location>
    <ligand>
        <name>ATP</name>
        <dbReference type="ChEBI" id="CHEBI:30616"/>
    </ligand>
</feature>
<dbReference type="GO" id="GO:0005829">
    <property type="term" value="C:cytosol"/>
    <property type="evidence" value="ECO:0007669"/>
    <property type="project" value="TreeGrafter"/>
</dbReference>
<dbReference type="PANTHER" id="PTHR21499">
    <property type="entry name" value="ASPARTATE KINASE"/>
    <property type="match status" value="1"/>
</dbReference>
<feature type="binding site" evidence="8">
    <location>
        <position position="236"/>
    </location>
    <ligand>
        <name>ATP</name>
        <dbReference type="ChEBI" id="CHEBI:30616"/>
    </ligand>
</feature>
<reference evidence="13" key="1">
    <citation type="journal article" date="2021" name="PeerJ">
        <title>Extensive microbial diversity within the chicken gut microbiome revealed by metagenomics and culture.</title>
        <authorList>
            <person name="Gilroy R."/>
            <person name="Ravi A."/>
            <person name="Getino M."/>
            <person name="Pursley I."/>
            <person name="Horton D.L."/>
            <person name="Alikhan N.F."/>
            <person name="Baker D."/>
            <person name="Gharbi K."/>
            <person name="Hall N."/>
            <person name="Watson M."/>
            <person name="Adriaenssens E.M."/>
            <person name="Foster-Nyarko E."/>
            <person name="Jarju S."/>
            <person name="Secka A."/>
            <person name="Antonio M."/>
            <person name="Oren A."/>
            <person name="Chaudhuri R.R."/>
            <person name="La Ragione R."/>
            <person name="Hildebrand F."/>
            <person name="Pallen M.J."/>
        </authorList>
    </citation>
    <scope>NUCLEOTIDE SEQUENCE</scope>
    <source>
        <strain evidence="13">687</strain>
    </source>
</reference>
<comment type="catalytic activity">
    <reaction evidence="7 9">
        <text>L-aspartate + ATP = 4-phospho-L-aspartate + ADP</text>
        <dbReference type="Rhea" id="RHEA:23776"/>
        <dbReference type="ChEBI" id="CHEBI:29991"/>
        <dbReference type="ChEBI" id="CHEBI:30616"/>
        <dbReference type="ChEBI" id="CHEBI:57535"/>
        <dbReference type="ChEBI" id="CHEBI:456216"/>
        <dbReference type="EC" id="2.7.2.4"/>
    </reaction>
</comment>
<sequence length="455" mass="49317">MNQLDIAKFGGTSVANYESMASCVKVVTANPHTRLVVVSACAGVTNILVEIASGALNRAEVTDRIAKLREIHQQITAQLAPEVQAKCNDHLEEHLNEIKNLAAEAMMGRSDELTDRIVCHGELLSSYLIVEVFKKMGFAAEFFDVRRIMRTDSEFGCAKPLVEVLGFLTQQHLLPLLDKEPIIVTQGFIGANTEGMTTTLGRGGSDYSAALLGEACNAATISIWTDVPGVYTTDPRLVPHAMPIEELTYLEAAEMATFGAKILHPSTLVPAVRRNIPVFVGSSKEPEKGGTWVKPETKTYPSFRAVALRKNQTLIVLVSPKMVGASGFLANVFSIFAKYGKSVDLVSTSEVSIAVTLDAGSNTSGIPTLSEEMLNELRQFCHVKVENKLSLVAIIGNNMSSTAGLTTKAFDALKPYAVRMICYGASNHNLCFLLNEDEAVPALVALHQHLLEHEE</sequence>
<comment type="caution">
    <text evidence="13">The sequence shown here is derived from an EMBL/GenBank/DDBJ whole genome shotgun (WGS) entry which is preliminary data.</text>
</comment>
<organism evidence="13 14">
    <name type="scientific">Candidatus Anaerobiospirillum merdipullorum</name>
    <dbReference type="NCBI Taxonomy" id="2838450"/>
    <lineage>
        <taxon>Bacteria</taxon>
        <taxon>Pseudomonadati</taxon>
        <taxon>Pseudomonadota</taxon>
        <taxon>Gammaproteobacteria</taxon>
        <taxon>Aeromonadales</taxon>
        <taxon>Succinivibrionaceae</taxon>
        <taxon>Anaerobiospirillum</taxon>
    </lineage>
</organism>
<dbReference type="PANTHER" id="PTHR21499:SF59">
    <property type="entry name" value="ASPARTOKINASE"/>
    <property type="match status" value="1"/>
</dbReference>
<protein>
    <recommendedName>
        <fullName evidence="9">Aspartokinase</fullName>
        <ecNumber evidence="9">2.7.2.4</ecNumber>
    </recommendedName>
</protein>
<dbReference type="Pfam" id="PF00696">
    <property type="entry name" value="AA_kinase"/>
    <property type="match status" value="1"/>
</dbReference>
<dbReference type="SUPFAM" id="SSF53633">
    <property type="entry name" value="Carbamate kinase-like"/>
    <property type="match status" value="1"/>
</dbReference>
<dbReference type="InterPro" id="IPR001341">
    <property type="entry name" value="Asp_kinase"/>
</dbReference>
<keyword evidence="3 9" id="KW-0808">Transferase</keyword>
<dbReference type="GO" id="GO:0005524">
    <property type="term" value="F:ATP binding"/>
    <property type="evidence" value="ECO:0007669"/>
    <property type="project" value="UniProtKB-KW"/>
</dbReference>
<evidence type="ECO:0000259" key="11">
    <source>
        <dbReference type="Pfam" id="PF00696"/>
    </source>
</evidence>
<feature type="domain" description="Aspartokinase ACT" evidence="12">
    <location>
        <begin position="392"/>
        <end position="449"/>
    </location>
</feature>
<comment type="pathway">
    <text evidence="1 10">Amino-acid biosynthesis; L-lysine biosynthesis via DAP pathway; (S)-tetrahydrodipicolinate from L-aspartate: step 1/4.</text>
</comment>
<dbReference type="InterPro" id="IPR001048">
    <property type="entry name" value="Asp/Glu/Uridylate_kinase"/>
</dbReference>
<keyword evidence="4 8" id="KW-0547">Nucleotide-binding</keyword>
<keyword evidence="10" id="KW-0028">Amino-acid biosynthesis</keyword>
<dbReference type="SUPFAM" id="SSF55021">
    <property type="entry name" value="ACT-like"/>
    <property type="match status" value="2"/>
</dbReference>
<reference evidence="13" key="2">
    <citation type="submission" date="2021-04" db="EMBL/GenBank/DDBJ databases">
        <authorList>
            <person name="Gilroy R."/>
        </authorList>
    </citation>
    <scope>NUCLEOTIDE SEQUENCE</scope>
    <source>
        <strain evidence="13">687</strain>
    </source>
</reference>
<dbReference type="InterPro" id="IPR042199">
    <property type="entry name" value="AsparK_Bifunc_asparK/hSer_DH"/>
</dbReference>
<dbReference type="NCBIfam" id="TIGR00657">
    <property type="entry name" value="asp_kinases"/>
    <property type="match status" value="1"/>
</dbReference>
<comment type="pathway">
    <text evidence="10">Amino-acid biosynthesis; L-methionine biosynthesis via de novo pathway; L-homoserine from L-aspartate: step 1/3.</text>
</comment>
<keyword evidence="5 9" id="KW-0418">Kinase</keyword>
<evidence type="ECO:0000256" key="5">
    <source>
        <dbReference type="ARBA" id="ARBA00022777"/>
    </source>
</evidence>